<feature type="compositionally biased region" description="Polar residues" evidence="1">
    <location>
        <begin position="178"/>
        <end position="190"/>
    </location>
</feature>
<feature type="non-terminal residue" evidence="2">
    <location>
        <position position="692"/>
    </location>
</feature>
<dbReference type="EMBL" id="BLLF01000872">
    <property type="protein sequence ID" value="GFH15599.1"/>
    <property type="molecule type" value="Genomic_DNA"/>
</dbReference>
<evidence type="ECO:0000256" key="1">
    <source>
        <dbReference type="SAM" id="MobiDB-lite"/>
    </source>
</evidence>
<feature type="region of interest" description="Disordered" evidence="1">
    <location>
        <begin position="165"/>
        <end position="300"/>
    </location>
</feature>
<sequence length="692" mass="74658">MSGAEVDKKHASRSLHNDELAASSAQASWMNQLGMPSVEELLDLDGYLDAYLTQLQGQPVPQDPPYSSAGPMSHTATLPQQDQLLQHQALPHPLQHASAPLVGQNFVEPRNTGLPGLADMRLPSQLNQYQFSGLSNVALPSGLQAFTPGLAQPFTGMFADQHQPASLQQQVLPMQQQHTSRSSSKTQQVANAAHAPGTGRGGRGSKGRGAAKGGRDGGSGGRRSAKGRSEPDLSSSDAEEGGSDSAGSGSGDEVKRSRKPGPLDDGERRHLALQEKNRRAQRRFRERQKELTDKVSSLQGENTALHSRTNILEKVLDMRNEQIQVMQESKETAIYPAEEELGSLENVGGHLVQLTPESIKDLSSDAIYRIYQMYVKELSIRLADADKDAAASLRQPQLDLDTLVRDLHDDHEAGGGQAPGDAQVHRGVPPVPGQHRGRGHQPVEERHGGHNLSHVPLPACLPAIPSTRPSACTPSCLHALLPACPPACLQSLRHTHLPAHSSTCLPSCLQALLPSCPLACKPSCLLALLPDCNPSDTPSCLHALLPACPPACKPSYLLTLLSPRQGLPACAAPPQEHTATACRMAAGSDFPHLPLLAPSTAVLQKLIDLSTDQKQEVVELKRLFLTKIEPIMEERKHLNIQIQANLPHDTFHTKNALTYIKAHEAVIKLRDNLKAEQHVVLEFAIAVFRGVF</sequence>
<protein>
    <submittedName>
        <fullName evidence="2">BZIP domain-containing protein</fullName>
    </submittedName>
</protein>
<feature type="compositionally biased region" description="Basic and acidic residues" evidence="1">
    <location>
        <begin position="1"/>
        <end position="19"/>
    </location>
</feature>
<evidence type="ECO:0000313" key="2">
    <source>
        <dbReference type="EMBL" id="GFH15599.1"/>
    </source>
</evidence>
<dbReference type="Proteomes" id="UP000485058">
    <property type="component" value="Unassembled WGS sequence"/>
</dbReference>
<keyword evidence="3" id="KW-1185">Reference proteome</keyword>
<feature type="compositionally biased region" description="Gly residues" evidence="1">
    <location>
        <begin position="210"/>
        <end position="221"/>
    </location>
</feature>
<evidence type="ECO:0000313" key="3">
    <source>
        <dbReference type="Proteomes" id="UP000485058"/>
    </source>
</evidence>
<reference evidence="2 3" key="1">
    <citation type="submission" date="2020-02" db="EMBL/GenBank/DDBJ databases">
        <title>Draft genome sequence of Haematococcus lacustris strain NIES-144.</title>
        <authorList>
            <person name="Morimoto D."/>
            <person name="Nakagawa S."/>
            <person name="Yoshida T."/>
            <person name="Sawayama S."/>
        </authorList>
    </citation>
    <scope>NUCLEOTIDE SEQUENCE [LARGE SCALE GENOMIC DNA]</scope>
    <source>
        <strain evidence="2 3">NIES-144</strain>
    </source>
</reference>
<dbReference type="AlphaFoldDB" id="A0A699Z8M7"/>
<comment type="caution">
    <text evidence="2">The sequence shown here is derived from an EMBL/GenBank/DDBJ whole genome shotgun (WGS) entry which is preliminary data.</text>
</comment>
<organism evidence="2 3">
    <name type="scientific">Haematococcus lacustris</name>
    <name type="common">Green alga</name>
    <name type="synonym">Haematococcus pluvialis</name>
    <dbReference type="NCBI Taxonomy" id="44745"/>
    <lineage>
        <taxon>Eukaryota</taxon>
        <taxon>Viridiplantae</taxon>
        <taxon>Chlorophyta</taxon>
        <taxon>core chlorophytes</taxon>
        <taxon>Chlorophyceae</taxon>
        <taxon>CS clade</taxon>
        <taxon>Chlamydomonadales</taxon>
        <taxon>Haematococcaceae</taxon>
        <taxon>Haematococcus</taxon>
    </lineage>
</organism>
<feature type="compositionally biased region" description="Low complexity" evidence="1">
    <location>
        <begin position="168"/>
        <end position="177"/>
    </location>
</feature>
<feature type="compositionally biased region" description="Basic and acidic residues" evidence="1">
    <location>
        <begin position="261"/>
        <end position="278"/>
    </location>
</feature>
<accession>A0A699Z8M7</accession>
<feature type="region of interest" description="Disordered" evidence="1">
    <location>
        <begin position="1"/>
        <end position="24"/>
    </location>
</feature>
<gene>
    <name evidence="2" type="ORF">HaLaN_11852</name>
</gene>
<name>A0A699Z8M7_HAELA</name>
<proteinExistence type="predicted"/>